<evidence type="ECO:0000313" key="3">
    <source>
        <dbReference type="EMBL" id="PSR76751.1"/>
    </source>
</evidence>
<dbReference type="GO" id="GO:0030134">
    <property type="term" value="C:COPII-coated ER to Golgi transport vesicle"/>
    <property type="evidence" value="ECO:0007669"/>
    <property type="project" value="TreeGrafter"/>
</dbReference>
<dbReference type="Proteomes" id="UP000186601">
    <property type="component" value="Unassembled WGS sequence"/>
</dbReference>
<dbReference type="GO" id="GO:0006888">
    <property type="term" value="P:endoplasmic reticulum to Golgi vesicle-mediated transport"/>
    <property type="evidence" value="ECO:0007669"/>
    <property type="project" value="TreeGrafter"/>
</dbReference>
<dbReference type="AlphaFoldDB" id="A0A2R6NUA9"/>
<dbReference type="PANTHER" id="PTHR10984">
    <property type="entry name" value="ENDOPLASMIC RETICULUM-GOLGI INTERMEDIATE COMPARTMENT PROTEIN"/>
    <property type="match status" value="1"/>
</dbReference>
<dbReference type="InterPro" id="IPR012936">
    <property type="entry name" value="Erv_C"/>
</dbReference>
<evidence type="ECO:0000259" key="2">
    <source>
        <dbReference type="Pfam" id="PF07970"/>
    </source>
</evidence>
<keyword evidence="4" id="KW-1185">Reference proteome</keyword>
<gene>
    <name evidence="3" type="ORF">PHLCEN_2v8236</name>
</gene>
<comment type="similarity">
    <text evidence="1">Belongs to the ERGIC family.</text>
</comment>
<dbReference type="Pfam" id="PF07970">
    <property type="entry name" value="COPIIcoated_ERV"/>
    <property type="match status" value="1"/>
</dbReference>
<evidence type="ECO:0000313" key="4">
    <source>
        <dbReference type="Proteomes" id="UP000186601"/>
    </source>
</evidence>
<dbReference type="PANTHER" id="PTHR10984:SF25">
    <property type="entry name" value="ENDOPLASMIC RETICULUM-GOLGI INTERMEDIATE COMPARTMENT PROTEIN 3"/>
    <property type="match status" value="1"/>
</dbReference>
<dbReference type="GO" id="GO:0005789">
    <property type="term" value="C:endoplasmic reticulum membrane"/>
    <property type="evidence" value="ECO:0007669"/>
    <property type="project" value="TreeGrafter"/>
</dbReference>
<organism evidence="3 4">
    <name type="scientific">Hermanssonia centrifuga</name>
    <dbReference type="NCBI Taxonomy" id="98765"/>
    <lineage>
        <taxon>Eukaryota</taxon>
        <taxon>Fungi</taxon>
        <taxon>Dikarya</taxon>
        <taxon>Basidiomycota</taxon>
        <taxon>Agaricomycotina</taxon>
        <taxon>Agaricomycetes</taxon>
        <taxon>Polyporales</taxon>
        <taxon>Meruliaceae</taxon>
        <taxon>Hermanssonia</taxon>
    </lineage>
</organism>
<proteinExistence type="inferred from homology"/>
<name>A0A2R6NUA9_9APHY</name>
<accession>A0A2R6NUA9</accession>
<dbReference type="STRING" id="98765.A0A2R6NUA9"/>
<feature type="domain" description="Endoplasmic reticulum vesicle transporter C-terminal" evidence="2">
    <location>
        <begin position="54"/>
        <end position="264"/>
    </location>
</feature>
<sequence length="287" mass="31728">MDISGETQTDITHNIFKTRLDDKGKPVANSQIGELRNDIDKLNEQRQNGYCGSCYGGVAPDGGCCNSCEDVRQSYVNRGWSFNNPDSIQQCVNEGWSEKLKEQASEGCNIAGGVRVNKVVGNIHLSPGRSFRMGAQSIYELVPYLKEDGNRHDFTHTIHEFGFEGDDEYDFQKAALGHKLKQKLGIEAHPLDGTTARINTHQYSATHFERDLSKGLTENSGEGVHVMHGMTGIPGAFFNFEISPILIVHQETRQSFAHFLTSVAFATSRKLKKSGVSVAGYTNGKHM</sequence>
<reference evidence="3 4" key="1">
    <citation type="submission" date="2018-02" db="EMBL/GenBank/DDBJ databases">
        <title>Genome sequence of the basidiomycete white-rot fungus Phlebia centrifuga.</title>
        <authorList>
            <person name="Granchi Z."/>
            <person name="Peng M."/>
            <person name="de Vries R.P."/>
            <person name="Hilden K."/>
            <person name="Makela M.R."/>
            <person name="Grigoriev I."/>
            <person name="Riley R."/>
        </authorList>
    </citation>
    <scope>NUCLEOTIDE SEQUENCE [LARGE SCALE GENOMIC DNA]</scope>
    <source>
        <strain evidence="3 4">FBCC195</strain>
    </source>
</reference>
<comment type="caution">
    <text evidence="3">The sequence shown here is derived from an EMBL/GenBank/DDBJ whole genome shotgun (WGS) entry which is preliminary data.</text>
</comment>
<dbReference type="InterPro" id="IPR045888">
    <property type="entry name" value="Erv"/>
</dbReference>
<protein>
    <recommendedName>
        <fullName evidence="2">Endoplasmic reticulum vesicle transporter C-terminal domain-containing protein</fullName>
    </recommendedName>
</protein>
<evidence type="ECO:0000256" key="1">
    <source>
        <dbReference type="ARBA" id="ARBA00005648"/>
    </source>
</evidence>
<dbReference type="GO" id="GO:0006890">
    <property type="term" value="P:retrograde vesicle-mediated transport, Golgi to endoplasmic reticulum"/>
    <property type="evidence" value="ECO:0007669"/>
    <property type="project" value="TreeGrafter"/>
</dbReference>
<dbReference type="GO" id="GO:0000139">
    <property type="term" value="C:Golgi membrane"/>
    <property type="evidence" value="ECO:0007669"/>
    <property type="project" value="TreeGrafter"/>
</dbReference>
<dbReference type="OrthoDB" id="10266265at2759"/>
<dbReference type="EMBL" id="MLYV02000836">
    <property type="protein sequence ID" value="PSR76751.1"/>
    <property type="molecule type" value="Genomic_DNA"/>
</dbReference>